<dbReference type="PANTHER" id="PTHR30055">
    <property type="entry name" value="HTH-TYPE TRANSCRIPTIONAL REGULATOR RUTR"/>
    <property type="match status" value="1"/>
</dbReference>
<dbReference type="InterPro" id="IPR001647">
    <property type="entry name" value="HTH_TetR"/>
</dbReference>
<keyword evidence="2 4" id="KW-0238">DNA-binding</keyword>
<dbReference type="EMBL" id="BSFP01000005">
    <property type="protein sequence ID" value="GLK99733.1"/>
    <property type="molecule type" value="Genomic_DNA"/>
</dbReference>
<dbReference type="PROSITE" id="PS50977">
    <property type="entry name" value="HTH_TETR_2"/>
    <property type="match status" value="1"/>
</dbReference>
<protein>
    <submittedName>
        <fullName evidence="6">TetR family transcriptional regulator</fullName>
    </submittedName>
</protein>
<keyword evidence="1" id="KW-0805">Transcription regulation</keyword>
<dbReference type="InterPro" id="IPR036271">
    <property type="entry name" value="Tet_transcr_reg_TetR-rel_C_sf"/>
</dbReference>
<name>A0A9W6KFF3_9ACTN</name>
<reference evidence="6" key="1">
    <citation type="journal article" date="2014" name="Int. J. Syst. Evol. Microbiol.">
        <title>Complete genome sequence of Corynebacterium casei LMG S-19264T (=DSM 44701T), isolated from a smear-ripened cheese.</title>
        <authorList>
            <consortium name="US DOE Joint Genome Institute (JGI-PGF)"/>
            <person name="Walter F."/>
            <person name="Albersmeier A."/>
            <person name="Kalinowski J."/>
            <person name="Ruckert C."/>
        </authorList>
    </citation>
    <scope>NUCLEOTIDE SEQUENCE</scope>
    <source>
        <strain evidence="6">VKM Ac-1321</strain>
    </source>
</reference>
<keyword evidence="3" id="KW-0804">Transcription</keyword>
<gene>
    <name evidence="6" type="ORF">GCM10017581_014740</name>
</gene>
<dbReference type="InterPro" id="IPR049445">
    <property type="entry name" value="TetR_SbtR-like_C"/>
</dbReference>
<evidence type="ECO:0000256" key="4">
    <source>
        <dbReference type="PROSITE-ProRule" id="PRU00335"/>
    </source>
</evidence>
<evidence type="ECO:0000256" key="3">
    <source>
        <dbReference type="ARBA" id="ARBA00023163"/>
    </source>
</evidence>
<feature type="domain" description="HTH tetR-type" evidence="5">
    <location>
        <begin position="12"/>
        <end position="72"/>
    </location>
</feature>
<dbReference type="AlphaFoldDB" id="A0A9W6KFF3"/>
<dbReference type="PRINTS" id="PR00455">
    <property type="entry name" value="HTHTETR"/>
</dbReference>
<dbReference type="Pfam" id="PF00440">
    <property type="entry name" value="TetR_N"/>
    <property type="match status" value="1"/>
</dbReference>
<feature type="DNA-binding region" description="H-T-H motif" evidence="4">
    <location>
        <begin position="35"/>
        <end position="54"/>
    </location>
</feature>
<dbReference type="RefSeq" id="WP_261959665.1">
    <property type="nucleotide sequence ID" value="NZ_BAAAXA010000001.1"/>
</dbReference>
<dbReference type="GO" id="GO:0003700">
    <property type="term" value="F:DNA-binding transcription factor activity"/>
    <property type="evidence" value="ECO:0007669"/>
    <property type="project" value="TreeGrafter"/>
</dbReference>
<dbReference type="Pfam" id="PF21597">
    <property type="entry name" value="TetR_C_43"/>
    <property type="match status" value="1"/>
</dbReference>
<evidence type="ECO:0000256" key="2">
    <source>
        <dbReference type="ARBA" id="ARBA00023125"/>
    </source>
</evidence>
<sequence length="188" mass="20617">MTHPRPLRADARRNRDRLLEAALKAFSTEAAQEVTLEQVARAAGVGIGTLYRHFPTREALIEEVYRAELARLCESAPRLLATMSPPDALRAWMDAFIDYSAAKRGLAEALRTVIAAGGQPFAQSRTSMEAALRELLTAAADSGVRQDVEPYDVMVALNAVSLWVSEADRRAPAARVLDLLMDGLRYHG</sequence>
<reference evidence="6" key="2">
    <citation type="submission" date="2023-01" db="EMBL/GenBank/DDBJ databases">
        <authorList>
            <person name="Sun Q."/>
            <person name="Evtushenko L."/>
        </authorList>
    </citation>
    <scope>NUCLEOTIDE SEQUENCE</scope>
    <source>
        <strain evidence="6">VKM Ac-1321</strain>
    </source>
</reference>
<evidence type="ECO:0000256" key="1">
    <source>
        <dbReference type="ARBA" id="ARBA00023015"/>
    </source>
</evidence>
<dbReference type="SUPFAM" id="SSF48498">
    <property type="entry name" value="Tetracyclin repressor-like, C-terminal domain"/>
    <property type="match status" value="1"/>
</dbReference>
<comment type="caution">
    <text evidence="6">The sequence shown here is derived from an EMBL/GenBank/DDBJ whole genome shotgun (WGS) entry which is preliminary data.</text>
</comment>
<dbReference type="PANTHER" id="PTHR30055:SF234">
    <property type="entry name" value="HTH-TYPE TRANSCRIPTIONAL REGULATOR BETI"/>
    <property type="match status" value="1"/>
</dbReference>
<evidence type="ECO:0000313" key="6">
    <source>
        <dbReference type="EMBL" id="GLK99733.1"/>
    </source>
</evidence>
<dbReference type="Gene3D" id="1.10.357.10">
    <property type="entry name" value="Tetracycline Repressor, domain 2"/>
    <property type="match status" value="1"/>
</dbReference>
<evidence type="ECO:0000313" key="7">
    <source>
        <dbReference type="Proteomes" id="UP001143480"/>
    </source>
</evidence>
<dbReference type="Proteomes" id="UP001143480">
    <property type="component" value="Unassembled WGS sequence"/>
</dbReference>
<dbReference type="InterPro" id="IPR009057">
    <property type="entry name" value="Homeodomain-like_sf"/>
</dbReference>
<accession>A0A9W6KFF3</accession>
<dbReference type="GO" id="GO:0000976">
    <property type="term" value="F:transcription cis-regulatory region binding"/>
    <property type="evidence" value="ECO:0007669"/>
    <property type="project" value="TreeGrafter"/>
</dbReference>
<dbReference type="InterPro" id="IPR050109">
    <property type="entry name" value="HTH-type_TetR-like_transc_reg"/>
</dbReference>
<dbReference type="SUPFAM" id="SSF46689">
    <property type="entry name" value="Homeodomain-like"/>
    <property type="match status" value="1"/>
</dbReference>
<keyword evidence="7" id="KW-1185">Reference proteome</keyword>
<evidence type="ECO:0000259" key="5">
    <source>
        <dbReference type="PROSITE" id="PS50977"/>
    </source>
</evidence>
<proteinExistence type="predicted"/>
<organism evidence="6 7">
    <name type="scientific">Dactylosporangium matsuzakiense</name>
    <dbReference type="NCBI Taxonomy" id="53360"/>
    <lineage>
        <taxon>Bacteria</taxon>
        <taxon>Bacillati</taxon>
        <taxon>Actinomycetota</taxon>
        <taxon>Actinomycetes</taxon>
        <taxon>Micromonosporales</taxon>
        <taxon>Micromonosporaceae</taxon>
        <taxon>Dactylosporangium</taxon>
    </lineage>
</organism>